<comment type="caution">
    <text evidence="7">The sequence shown here is derived from an EMBL/GenBank/DDBJ whole genome shotgun (WGS) entry which is preliminary data.</text>
</comment>
<dbReference type="AlphaFoldDB" id="A0A009HPM2"/>
<feature type="transmembrane region" description="Helical" evidence="5">
    <location>
        <begin position="74"/>
        <end position="94"/>
    </location>
</feature>
<dbReference type="GO" id="GO:0016020">
    <property type="term" value="C:membrane"/>
    <property type="evidence" value="ECO:0007669"/>
    <property type="project" value="UniProtKB-SubCell"/>
</dbReference>
<dbReference type="PATRIC" id="fig|1310613.3.peg.2557"/>
<accession>A0A009HPM2</accession>
<proteinExistence type="predicted"/>
<evidence type="ECO:0000256" key="3">
    <source>
        <dbReference type="ARBA" id="ARBA00022989"/>
    </source>
</evidence>
<name>A0A009HPM2_ACIB9</name>
<comment type="subcellular location">
    <subcellularLocation>
        <location evidence="1">Membrane</location>
        <topology evidence="1">Multi-pass membrane protein</topology>
    </subcellularLocation>
</comment>
<evidence type="ECO:0000256" key="4">
    <source>
        <dbReference type="ARBA" id="ARBA00023136"/>
    </source>
</evidence>
<organism evidence="7 8">
    <name type="scientific">Acinetobacter baumannii (strain 1295743)</name>
    <dbReference type="NCBI Taxonomy" id="1310613"/>
    <lineage>
        <taxon>Bacteria</taxon>
        <taxon>Pseudomonadati</taxon>
        <taxon>Pseudomonadota</taxon>
        <taxon>Gammaproteobacteria</taxon>
        <taxon>Moraxellales</taxon>
        <taxon>Moraxellaceae</taxon>
        <taxon>Acinetobacter</taxon>
        <taxon>Acinetobacter calcoaceticus/baumannii complex</taxon>
    </lineage>
</organism>
<evidence type="ECO:0000256" key="2">
    <source>
        <dbReference type="ARBA" id="ARBA00022692"/>
    </source>
</evidence>
<feature type="domain" description="GtrA/DPMS transmembrane" evidence="6">
    <location>
        <begin position="10"/>
        <end position="124"/>
    </location>
</feature>
<reference evidence="7 8" key="1">
    <citation type="submission" date="2014-02" db="EMBL/GenBank/DDBJ databases">
        <title>Comparative genomics and transcriptomics to identify genetic mechanisms underlying the emergence of carbapenem resistant Acinetobacter baumannii (CRAb).</title>
        <authorList>
            <person name="Harris A.D."/>
            <person name="Johnson K.J."/>
            <person name="George J."/>
            <person name="Shefchek K."/>
            <person name="Daugherty S.C."/>
            <person name="Parankush S."/>
            <person name="Sadzewicz L."/>
            <person name="Tallon L."/>
            <person name="Sengamalay N."/>
            <person name="Hazen T.H."/>
            <person name="Rasko D.A."/>
        </authorList>
    </citation>
    <scope>NUCLEOTIDE SEQUENCE [LARGE SCALE GENOMIC DNA]</scope>
    <source>
        <strain evidence="7 8">1295743</strain>
    </source>
</reference>
<gene>
    <name evidence="7" type="ORF">J512_2654</name>
</gene>
<evidence type="ECO:0000259" key="6">
    <source>
        <dbReference type="Pfam" id="PF04138"/>
    </source>
</evidence>
<sequence>MFAHILQLARFTTTGTAAALTHYSVAMLLFKKHVALQYANLCAFLLAYWVSYFGHRVFTFKAQHLTHRQTLPKFTLVAGLGFLFNESFLLLSSLYFNVPISTLVCTAIVLTSMVTFLLNRFFAFQH</sequence>
<dbReference type="GO" id="GO:0000271">
    <property type="term" value="P:polysaccharide biosynthetic process"/>
    <property type="evidence" value="ECO:0007669"/>
    <property type="project" value="InterPro"/>
</dbReference>
<evidence type="ECO:0000256" key="1">
    <source>
        <dbReference type="ARBA" id="ARBA00004141"/>
    </source>
</evidence>
<evidence type="ECO:0000313" key="8">
    <source>
        <dbReference type="Proteomes" id="UP000020595"/>
    </source>
</evidence>
<dbReference type="Proteomes" id="UP000020595">
    <property type="component" value="Unassembled WGS sequence"/>
</dbReference>
<keyword evidence="4 5" id="KW-0472">Membrane</keyword>
<dbReference type="InterPro" id="IPR007267">
    <property type="entry name" value="GtrA_DPMS_TM"/>
</dbReference>
<evidence type="ECO:0000313" key="7">
    <source>
        <dbReference type="EMBL" id="EXB04980.1"/>
    </source>
</evidence>
<evidence type="ECO:0000256" key="5">
    <source>
        <dbReference type="SAM" id="Phobius"/>
    </source>
</evidence>
<dbReference type="RefSeq" id="WP_000457364.1">
    <property type="nucleotide sequence ID" value="NZ_JEWH01000035.1"/>
</dbReference>
<protein>
    <submittedName>
        <fullName evidence="7">GtrA-like family protein</fullName>
    </submittedName>
</protein>
<feature type="transmembrane region" description="Helical" evidence="5">
    <location>
        <begin position="100"/>
        <end position="122"/>
    </location>
</feature>
<keyword evidence="2 5" id="KW-0812">Transmembrane</keyword>
<dbReference type="Pfam" id="PF04138">
    <property type="entry name" value="GtrA_DPMS_TM"/>
    <property type="match status" value="1"/>
</dbReference>
<feature type="transmembrane region" description="Helical" evidence="5">
    <location>
        <begin position="35"/>
        <end position="53"/>
    </location>
</feature>
<dbReference type="EMBL" id="JEWH01000035">
    <property type="protein sequence ID" value="EXB04980.1"/>
    <property type="molecule type" value="Genomic_DNA"/>
</dbReference>
<keyword evidence="3 5" id="KW-1133">Transmembrane helix</keyword>